<dbReference type="EMBL" id="HBJA01114814">
    <property type="protein sequence ID" value="CAE0828253.1"/>
    <property type="molecule type" value="Transcribed_RNA"/>
</dbReference>
<feature type="region of interest" description="Disordered" evidence="1">
    <location>
        <begin position="82"/>
        <end position="112"/>
    </location>
</feature>
<name>A0A7S4G856_9EUGL</name>
<sequence length="151" mass="16621">MDNLDEPQGIHLSLKLHPYLQSNSSVRACLIDDFCSASSACMQLTASVASAKGGCQWAGRNTIKAHTVGAGGSMQECNDKKAVQCRPRSRQERPEGALGLRRSRLHDCTDPHDCEEESLSLKGRYPNDKRFLMGRYPDKPTSKLMDGRTAP</sequence>
<organism evidence="2">
    <name type="scientific">Eutreptiella gymnastica</name>
    <dbReference type="NCBI Taxonomy" id="73025"/>
    <lineage>
        <taxon>Eukaryota</taxon>
        <taxon>Discoba</taxon>
        <taxon>Euglenozoa</taxon>
        <taxon>Euglenida</taxon>
        <taxon>Spirocuta</taxon>
        <taxon>Euglenophyceae</taxon>
        <taxon>Eutreptiales</taxon>
        <taxon>Eutreptiaceae</taxon>
        <taxon>Eutreptiella</taxon>
    </lineage>
</organism>
<dbReference type="AlphaFoldDB" id="A0A7S4G856"/>
<accession>A0A7S4G856</accession>
<feature type="region of interest" description="Disordered" evidence="1">
    <location>
        <begin position="127"/>
        <end position="151"/>
    </location>
</feature>
<evidence type="ECO:0000313" key="2">
    <source>
        <dbReference type="EMBL" id="CAE0828253.1"/>
    </source>
</evidence>
<gene>
    <name evidence="2" type="ORF">EGYM00163_LOCUS39522</name>
</gene>
<reference evidence="2" key="1">
    <citation type="submission" date="2021-01" db="EMBL/GenBank/DDBJ databases">
        <authorList>
            <person name="Corre E."/>
            <person name="Pelletier E."/>
            <person name="Niang G."/>
            <person name="Scheremetjew M."/>
            <person name="Finn R."/>
            <person name="Kale V."/>
            <person name="Holt S."/>
            <person name="Cochrane G."/>
            <person name="Meng A."/>
            <person name="Brown T."/>
            <person name="Cohen L."/>
        </authorList>
    </citation>
    <scope>NUCLEOTIDE SEQUENCE</scope>
    <source>
        <strain evidence="2">CCMP1594</strain>
    </source>
</reference>
<proteinExistence type="predicted"/>
<feature type="compositionally biased region" description="Basic and acidic residues" evidence="1">
    <location>
        <begin position="127"/>
        <end position="141"/>
    </location>
</feature>
<evidence type="ECO:0000256" key="1">
    <source>
        <dbReference type="SAM" id="MobiDB-lite"/>
    </source>
</evidence>
<protein>
    <submittedName>
        <fullName evidence="2">Uncharacterized protein</fullName>
    </submittedName>
</protein>